<proteinExistence type="predicted"/>
<dbReference type="PANTHER" id="PTHR47381">
    <property type="entry name" value="ALPHA/BETA-HYDROLASES SUPERFAMILY PROTEIN"/>
    <property type="match status" value="1"/>
</dbReference>
<protein>
    <recommendedName>
        <fullName evidence="3">Alpha/beta-hydrolase</fullName>
    </recommendedName>
</protein>
<dbReference type="EMBL" id="MU003820">
    <property type="protein sequence ID" value="KAF2718748.1"/>
    <property type="molecule type" value="Genomic_DNA"/>
</dbReference>
<dbReference type="SUPFAM" id="SSF53474">
    <property type="entry name" value="alpha/beta-Hydrolases"/>
    <property type="match status" value="1"/>
</dbReference>
<dbReference type="InterPro" id="IPR029058">
    <property type="entry name" value="AB_hydrolase_fold"/>
</dbReference>
<gene>
    <name evidence="1" type="ORF">K431DRAFT_230145</name>
</gene>
<dbReference type="OrthoDB" id="2152248at2759"/>
<evidence type="ECO:0000313" key="2">
    <source>
        <dbReference type="Proteomes" id="UP000799441"/>
    </source>
</evidence>
<dbReference type="AlphaFoldDB" id="A0A9P4Q3M6"/>
<dbReference type="PANTHER" id="PTHR47381:SF3">
    <property type="entry name" value="ALPHA_BETA-HYDROLASES SUPERFAMILY PROTEIN"/>
    <property type="match status" value="1"/>
</dbReference>
<evidence type="ECO:0008006" key="3">
    <source>
        <dbReference type="Google" id="ProtNLM"/>
    </source>
</evidence>
<keyword evidence="2" id="KW-1185">Reference proteome</keyword>
<evidence type="ECO:0000313" key="1">
    <source>
        <dbReference type="EMBL" id="KAF2718748.1"/>
    </source>
</evidence>
<name>A0A9P4Q3M6_9PEZI</name>
<sequence>MAGSSTSSWSPHLRLDSQTSPFDSPLPGTHKAFAGVPAVSWKRLHVGGILLTVYGLDELGHDSDTSGIACCWLLHGRGDTQDSMAFCAGAFISAWQKARKEGQPPLVCVAFDQRNHGSRMIDNRSNESWKGGNPTHGPDMFSIYSGTAQDVSFLISHLPEYIPFTPRSHLCCGVSLGGHATWQVILHDPRVTAAIVVIGSPDYIRLMTDRAARSSISTYTSTNPPGRDFLGSKDFPANLMDAVHRYDPAGLLVGQFSTIGKSDIAPQPPDDRVQQFSTLLKHHLGGKTILNLAGAKDRLVPHAQSEPFLNWLSNATKPGGWCQDSGIRLSCIVDDNGLHEFSASLRKEAEDWLCRVLADESFVKDSKL</sequence>
<dbReference type="Gene3D" id="3.40.50.1820">
    <property type="entry name" value="alpha/beta hydrolase"/>
    <property type="match status" value="1"/>
</dbReference>
<comment type="caution">
    <text evidence="1">The sequence shown here is derived from an EMBL/GenBank/DDBJ whole genome shotgun (WGS) entry which is preliminary data.</text>
</comment>
<organism evidence="1 2">
    <name type="scientific">Polychaeton citri CBS 116435</name>
    <dbReference type="NCBI Taxonomy" id="1314669"/>
    <lineage>
        <taxon>Eukaryota</taxon>
        <taxon>Fungi</taxon>
        <taxon>Dikarya</taxon>
        <taxon>Ascomycota</taxon>
        <taxon>Pezizomycotina</taxon>
        <taxon>Dothideomycetes</taxon>
        <taxon>Dothideomycetidae</taxon>
        <taxon>Capnodiales</taxon>
        <taxon>Capnodiaceae</taxon>
        <taxon>Polychaeton</taxon>
    </lineage>
</organism>
<dbReference type="Proteomes" id="UP000799441">
    <property type="component" value="Unassembled WGS sequence"/>
</dbReference>
<reference evidence="1" key="1">
    <citation type="journal article" date="2020" name="Stud. Mycol.">
        <title>101 Dothideomycetes genomes: a test case for predicting lifestyles and emergence of pathogens.</title>
        <authorList>
            <person name="Haridas S."/>
            <person name="Albert R."/>
            <person name="Binder M."/>
            <person name="Bloem J."/>
            <person name="Labutti K."/>
            <person name="Salamov A."/>
            <person name="Andreopoulos B."/>
            <person name="Baker S."/>
            <person name="Barry K."/>
            <person name="Bills G."/>
            <person name="Bluhm B."/>
            <person name="Cannon C."/>
            <person name="Castanera R."/>
            <person name="Culley D."/>
            <person name="Daum C."/>
            <person name="Ezra D."/>
            <person name="Gonzalez J."/>
            <person name="Henrissat B."/>
            <person name="Kuo A."/>
            <person name="Liang C."/>
            <person name="Lipzen A."/>
            <person name="Lutzoni F."/>
            <person name="Magnuson J."/>
            <person name="Mondo S."/>
            <person name="Nolan M."/>
            <person name="Ohm R."/>
            <person name="Pangilinan J."/>
            <person name="Park H.-J."/>
            <person name="Ramirez L."/>
            <person name="Alfaro M."/>
            <person name="Sun H."/>
            <person name="Tritt A."/>
            <person name="Yoshinaga Y."/>
            <person name="Zwiers L.-H."/>
            <person name="Turgeon B."/>
            <person name="Goodwin S."/>
            <person name="Spatafora J."/>
            <person name="Crous P."/>
            <person name="Grigoriev I."/>
        </authorList>
    </citation>
    <scope>NUCLEOTIDE SEQUENCE</scope>
    <source>
        <strain evidence="1">CBS 116435</strain>
    </source>
</reference>
<accession>A0A9P4Q3M6</accession>